<sequence length="115" mass="13253">MGDSLDELISDYITGMLEVKINCRKEANESIGNERILESDLDYQKKCVQKAVLDGMMVSIDGLLIKQIIIARFKYHLTWINVGNRVCVEESTARKQYVKFKKNLRKNLKASLIEK</sequence>
<dbReference type="EMBL" id="LKLN01000020">
    <property type="protein sequence ID" value="KSU06832.1"/>
    <property type="molecule type" value="Genomic_DNA"/>
</dbReference>
<dbReference type="RefSeq" id="WP_058219250.1">
    <property type="nucleotide sequence ID" value="NZ_LKLN01000020.1"/>
</dbReference>
<dbReference type="InterPro" id="IPR007927">
    <property type="entry name" value="DUF722"/>
</dbReference>
<dbReference type="Proteomes" id="UP000053058">
    <property type="component" value="Unassembled WGS sequence"/>
</dbReference>
<protein>
    <submittedName>
        <fullName evidence="1">Prophage pi2 protein 27</fullName>
    </submittedName>
</protein>
<dbReference type="Pfam" id="PF05263">
    <property type="entry name" value="DUF722"/>
    <property type="match status" value="1"/>
</dbReference>
<accession>A0A0V8CZS4</accession>
<evidence type="ECO:0000313" key="1">
    <source>
        <dbReference type="EMBL" id="KSU06832.1"/>
    </source>
</evidence>
<evidence type="ECO:0000313" key="2">
    <source>
        <dbReference type="Proteomes" id="UP000053058"/>
    </source>
</evidence>
<dbReference type="PATRIC" id="fig|1360.105.peg.935"/>
<name>A0A0V8CZS4_LACLL</name>
<reference evidence="2" key="1">
    <citation type="submission" date="2015-10" db="EMBL/GenBank/DDBJ databases">
        <title>Draft Genome Sequences of 11 Lactococcus lactis subspecies cremoris strains.</title>
        <authorList>
            <person name="Wels M."/>
            <person name="Backus L."/>
            <person name="Boekhorst J."/>
            <person name="Dijkstra A."/>
            <person name="Beerthuizen M."/>
            <person name="Kelly W."/>
            <person name="Siezen R."/>
            <person name="Bachmann H."/>
            <person name="Van Hijum S."/>
        </authorList>
    </citation>
    <scope>NUCLEOTIDE SEQUENCE [LARGE SCALE GENOMIC DNA]</scope>
    <source>
        <strain evidence="2">KF282</strain>
    </source>
</reference>
<gene>
    <name evidence="1" type="ORF">KF282_0805</name>
</gene>
<comment type="caution">
    <text evidence="1">The sequence shown here is derived from an EMBL/GenBank/DDBJ whole genome shotgun (WGS) entry which is preliminary data.</text>
</comment>
<proteinExistence type="predicted"/>
<organism evidence="1 2">
    <name type="scientific">Lactococcus lactis subsp. lactis</name>
    <name type="common">Streptococcus lactis</name>
    <dbReference type="NCBI Taxonomy" id="1360"/>
    <lineage>
        <taxon>Bacteria</taxon>
        <taxon>Bacillati</taxon>
        <taxon>Bacillota</taxon>
        <taxon>Bacilli</taxon>
        <taxon>Lactobacillales</taxon>
        <taxon>Streptococcaceae</taxon>
        <taxon>Lactococcus</taxon>
    </lineage>
</organism>
<dbReference type="AlphaFoldDB" id="A0A0V8CZS4"/>